<sequence length="119" mass="12736">MKKLISTAALIVLAIALCSGVAHAGNLKEQMKARVPQINALKAEQAIGENNKGFLEALKDKAGPLVAAENKDRKAVYAAIAKKNGVDPLFVGERRAAKLRKLATPGEMLQAPDGTWYKK</sequence>
<name>A0A2Z6AY96_9BACT</name>
<accession>A0A2Z6AY96</accession>
<dbReference type="RefSeq" id="WP_126378167.1">
    <property type="nucleotide sequence ID" value="NZ_AP017378.1"/>
</dbReference>
<dbReference type="Proteomes" id="UP000269883">
    <property type="component" value="Chromosome"/>
</dbReference>
<evidence type="ECO:0008006" key="4">
    <source>
        <dbReference type="Google" id="ProtNLM"/>
    </source>
</evidence>
<dbReference type="AlphaFoldDB" id="A0A2Z6AY96"/>
<dbReference type="EMBL" id="AP017378">
    <property type="protein sequence ID" value="BBD08237.1"/>
    <property type="molecule type" value="Genomic_DNA"/>
</dbReference>
<evidence type="ECO:0000313" key="2">
    <source>
        <dbReference type="EMBL" id="BBD08237.1"/>
    </source>
</evidence>
<feature type="signal peptide" evidence="1">
    <location>
        <begin position="1"/>
        <end position="24"/>
    </location>
</feature>
<reference evidence="2 3" key="1">
    <citation type="journal article" date="2018" name="Sci. Adv.">
        <title>Multi-heme cytochromes provide a pathway for survival in energy-limited environments.</title>
        <authorList>
            <person name="Deng X."/>
            <person name="Dohmae N."/>
            <person name="Nealson K.H."/>
            <person name="Hashimoto K."/>
            <person name="Okamoto A."/>
        </authorList>
    </citation>
    <scope>NUCLEOTIDE SEQUENCE [LARGE SCALE GENOMIC DNA]</scope>
    <source>
        <strain evidence="2 3">IS5</strain>
    </source>
</reference>
<dbReference type="Pfam" id="PF07027">
    <property type="entry name" value="DUF1318"/>
    <property type="match status" value="1"/>
</dbReference>
<dbReference type="InterPro" id="IPR008309">
    <property type="entry name" value="YdbL"/>
</dbReference>
<gene>
    <name evidence="2" type="ORF">DFE_1511</name>
</gene>
<keyword evidence="1" id="KW-0732">Signal</keyword>
<organism evidence="2 3">
    <name type="scientific">Desulfovibrio ferrophilus</name>
    <dbReference type="NCBI Taxonomy" id="241368"/>
    <lineage>
        <taxon>Bacteria</taxon>
        <taxon>Pseudomonadati</taxon>
        <taxon>Thermodesulfobacteriota</taxon>
        <taxon>Desulfovibrionia</taxon>
        <taxon>Desulfovibrionales</taxon>
        <taxon>Desulfovibrionaceae</taxon>
        <taxon>Desulfovibrio</taxon>
    </lineage>
</organism>
<evidence type="ECO:0000313" key="3">
    <source>
        <dbReference type="Proteomes" id="UP000269883"/>
    </source>
</evidence>
<evidence type="ECO:0000256" key="1">
    <source>
        <dbReference type="SAM" id="SignalP"/>
    </source>
</evidence>
<protein>
    <recommendedName>
        <fullName evidence="4">DUF1318 domain-containing protein</fullName>
    </recommendedName>
</protein>
<feature type="chain" id="PRO_5016358280" description="DUF1318 domain-containing protein" evidence="1">
    <location>
        <begin position="25"/>
        <end position="119"/>
    </location>
</feature>
<dbReference type="OrthoDB" id="198301at2"/>
<keyword evidence="3" id="KW-1185">Reference proteome</keyword>
<proteinExistence type="predicted"/>
<dbReference type="KEGG" id="dfl:DFE_1511"/>